<reference evidence="3" key="1">
    <citation type="submission" date="2022-10" db="EMBL/GenBank/DDBJ databases">
        <title>A novel bacterium of genus Hazenella, isolated from South China Sea.</title>
        <authorList>
            <person name="Huang H."/>
            <person name="Mo K."/>
            <person name="Hu Y."/>
        </authorList>
    </citation>
    <scope>NUCLEOTIDE SEQUENCE [LARGE SCALE GENOMIC DNA]</scope>
    <source>
        <strain evidence="3">IB182357</strain>
    </source>
</reference>
<organism evidence="2 3">
    <name type="scientific">Polycladospora coralii</name>
    <dbReference type="NCBI Taxonomy" id="2771432"/>
    <lineage>
        <taxon>Bacteria</taxon>
        <taxon>Bacillati</taxon>
        <taxon>Bacillota</taxon>
        <taxon>Bacilli</taxon>
        <taxon>Bacillales</taxon>
        <taxon>Thermoactinomycetaceae</taxon>
        <taxon>Polycladospora</taxon>
    </lineage>
</organism>
<protein>
    <submittedName>
        <fullName evidence="2">Uncharacterized protein</fullName>
    </submittedName>
</protein>
<name>A0A926NC96_9BACL</name>
<dbReference type="Proteomes" id="UP000661691">
    <property type="component" value="Unassembled WGS sequence"/>
</dbReference>
<gene>
    <name evidence="2" type="ORF">IC620_16645</name>
</gene>
<evidence type="ECO:0000313" key="2">
    <source>
        <dbReference type="EMBL" id="MBD1373973.1"/>
    </source>
</evidence>
<dbReference type="AlphaFoldDB" id="A0A926NC96"/>
<accession>A0A926NC96</accession>
<comment type="caution">
    <text evidence="2">The sequence shown here is derived from an EMBL/GenBank/DDBJ whole genome shotgun (WGS) entry which is preliminary data.</text>
</comment>
<evidence type="ECO:0000256" key="1">
    <source>
        <dbReference type="SAM" id="MobiDB-lite"/>
    </source>
</evidence>
<dbReference type="RefSeq" id="WP_191142898.1">
    <property type="nucleotide sequence ID" value="NZ_JACXAH010000057.1"/>
</dbReference>
<evidence type="ECO:0000313" key="3">
    <source>
        <dbReference type="Proteomes" id="UP000661691"/>
    </source>
</evidence>
<sequence length="129" mass="14892">MGRKSKEIKPLFPEDKKEEITEEQPVIEEKKETIEEKPKIVPQQDDKMAPSIEKEAAIKPSYAKYKKKPKYETHVPHNVRIPKELRKEIEQIGKALKVPLSKNSGFFQDFTIDALQAHVDKVKSDLGIK</sequence>
<dbReference type="EMBL" id="JACXAH010000057">
    <property type="protein sequence ID" value="MBD1373973.1"/>
    <property type="molecule type" value="Genomic_DNA"/>
</dbReference>
<feature type="compositionally biased region" description="Basic and acidic residues" evidence="1">
    <location>
        <begin position="1"/>
        <end position="19"/>
    </location>
</feature>
<feature type="region of interest" description="Disordered" evidence="1">
    <location>
        <begin position="1"/>
        <end position="24"/>
    </location>
</feature>
<keyword evidence="3" id="KW-1185">Reference proteome</keyword>
<proteinExistence type="predicted"/>